<reference evidence="2" key="1">
    <citation type="journal article" date="2015" name="MBio">
        <title>Eco-Evolutionary Dynamics of Episomes among Ecologically Cohesive Bacterial Populations.</title>
        <authorList>
            <person name="Xue H."/>
            <person name="Cordero O.X."/>
            <person name="Camas F.M."/>
            <person name="Trimble W."/>
            <person name="Meyer F."/>
            <person name="Guglielmini J."/>
            <person name="Rocha E.P."/>
            <person name="Polz M.F."/>
        </authorList>
    </citation>
    <scope>NUCLEOTIDE SEQUENCE</scope>
    <source>
        <strain evidence="2">FF_273</strain>
    </source>
</reference>
<name>A0A0H3ZWY0_9VIBR</name>
<evidence type="ECO:0000313" key="2">
    <source>
        <dbReference type="EMBL" id="AKN40868.1"/>
    </source>
</evidence>
<dbReference type="EMBL" id="KP795710">
    <property type="protein sequence ID" value="AKN40868.1"/>
    <property type="molecule type" value="Genomic_DNA"/>
</dbReference>
<feature type="region of interest" description="Disordered" evidence="1">
    <location>
        <begin position="74"/>
        <end position="106"/>
    </location>
</feature>
<protein>
    <submittedName>
        <fullName evidence="2">Uncharacterized protein</fullName>
    </submittedName>
</protein>
<sequence>MYSEETLNKLIQDIKNDLDSKLMTTQGVFCKYISKLIAFKRNGFSYSKMHEHGQFSIGKSHFYNLIHKAKTKRADTQANAAKENRTISALDASHDEETKQKQTQHEVNPKIISHFSEADWKAIGINNDYLISVLLETDLSPDEVKSWNCPNQIQLSTRISEYRHRKMKRK</sequence>
<feature type="compositionally biased region" description="Basic and acidic residues" evidence="1">
    <location>
        <begin position="92"/>
        <end position="106"/>
    </location>
</feature>
<evidence type="ECO:0000256" key="1">
    <source>
        <dbReference type="SAM" id="MobiDB-lite"/>
    </source>
</evidence>
<proteinExistence type="predicted"/>
<dbReference type="AlphaFoldDB" id="A0A0H3ZWY0"/>
<accession>A0A0H3ZWY0</accession>
<organism evidence="2">
    <name type="scientific">Vibrio sp. FF_273</name>
    <dbReference type="NCBI Taxonomy" id="1652830"/>
    <lineage>
        <taxon>Bacteria</taxon>
        <taxon>Pseudomonadati</taxon>
        <taxon>Pseudomonadota</taxon>
        <taxon>Gammaproteobacteria</taxon>
        <taxon>Vibrionales</taxon>
        <taxon>Vibrionaceae</taxon>
        <taxon>Vibrio</taxon>
    </lineage>
</organism>